<dbReference type="EMBL" id="JAVRJZ010000010">
    <property type="protein sequence ID" value="KAK2717451.1"/>
    <property type="molecule type" value="Genomic_DNA"/>
</dbReference>
<dbReference type="SUPFAM" id="SSF81383">
    <property type="entry name" value="F-box domain"/>
    <property type="match status" value="1"/>
</dbReference>
<accession>A0AA88I3E5</accession>
<keyword evidence="1" id="KW-0833">Ubl conjugation pathway</keyword>
<dbReference type="InterPro" id="IPR055411">
    <property type="entry name" value="LRR_FXL15/At3g58940/PEG3-like"/>
</dbReference>
<dbReference type="PANTHER" id="PTHR13318">
    <property type="entry name" value="PARTNER OF PAIRED, ISOFORM B-RELATED"/>
    <property type="match status" value="1"/>
</dbReference>
<dbReference type="InterPro" id="IPR006553">
    <property type="entry name" value="Leu-rich_rpt_Cys-con_subtyp"/>
</dbReference>
<dbReference type="GO" id="GO:0031146">
    <property type="term" value="P:SCF-dependent proteasomal ubiquitin-dependent protein catabolic process"/>
    <property type="evidence" value="ECO:0007669"/>
    <property type="project" value="TreeGrafter"/>
</dbReference>
<comment type="caution">
    <text evidence="3">The sequence shown here is derived from an EMBL/GenBank/DDBJ whole genome shotgun (WGS) entry which is preliminary data.</text>
</comment>
<dbReference type="PROSITE" id="PS50181">
    <property type="entry name" value="FBOX"/>
    <property type="match status" value="1"/>
</dbReference>
<dbReference type="AlphaFoldDB" id="A0AA88I3E5"/>
<dbReference type="Pfam" id="PF24758">
    <property type="entry name" value="LRR_At5g56370"/>
    <property type="match status" value="1"/>
</dbReference>
<dbReference type="SMART" id="SM00256">
    <property type="entry name" value="FBOX"/>
    <property type="match status" value="1"/>
</dbReference>
<feature type="domain" description="F-box" evidence="2">
    <location>
        <begin position="238"/>
        <end position="284"/>
    </location>
</feature>
<feature type="non-terminal residue" evidence="3">
    <location>
        <position position="580"/>
    </location>
</feature>
<evidence type="ECO:0000313" key="3">
    <source>
        <dbReference type="EMBL" id="KAK2717451.1"/>
    </source>
</evidence>
<dbReference type="Gene3D" id="3.80.10.10">
    <property type="entry name" value="Ribonuclease Inhibitor"/>
    <property type="match status" value="2"/>
</dbReference>
<dbReference type="SUPFAM" id="SSF52047">
    <property type="entry name" value="RNI-like"/>
    <property type="match status" value="1"/>
</dbReference>
<dbReference type="InterPro" id="IPR036047">
    <property type="entry name" value="F-box-like_dom_sf"/>
</dbReference>
<proteinExistence type="predicted"/>
<gene>
    <name evidence="3" type="ORF">QYM36_006282</name>
</gene>
<reference evidence="3" key="1">
    <citation type="submission" date="2023-07" db="EMBL/GenBank/DDBJ databases">
        <title>Chromosome-level genome assembly of Artemia franciscana.</title>
        <authorList>
            <person name="Jo E."/>
        </authorList>
    </citation>
    <scope>NUCLEOTIDE SEQUENCE</scope>
    <source>
        <tissue evidence="3">Whole body</tissue>
    </source>
</reference>
<dbReference type="InterPro" id="IPR032675">
    <property type="entry name" value="LRR_dom_sf"/>
</dbReference>
<evidence type="ECO:0000259" key="2">
    <source>
        <dbReference type="PROSITE" id="PS50181"/>
    </source>
</evidence>
<evidence type="ECO:0000313" key="4">
    <source>
        <dbReference type="Proteomes" id="UP001187531"/>
    </source>
</evidence>
<organism evidence="3 4">
    <name type="scientific">Artemia franciscana</name>
    <name type="common">Brine shrimp</name>
    <name type="synonym">Artemia sanfranciscana</name>
    <dbReference type="NCBI Taxonomy" id="6661"/>
    <lineage>
        <taxon>Eukaryota</taxon>
        <taxon>Metazoa</taxon>
        <taxon>Ecdysozoa</taxon>
        <taxon>Arthropoda</taxon>
        <taxon>Crustacea</taxon>
        <taxon>Branchiopoda</taxon>
        <taxon>Anostraca</taxon>
        <taxon>Artemiidae</taxon>
        <taxon>Artemia</taxon>
    </lineage>
</organism>
<keyword evidence="4" id="KW-1185">Reference proteome</keyword>
<name>A0AA88I3E5_ARTSF</name>
<dbReference type="PANTHER" id="PTHR13318:SF152">
    <property type="entry name" value="F-BOX_LRR-REPEAT PROTEIN 4"/>
    <property type="match status" value="1"/>
</dbReference>
<dbReference type="GO" id="GO:0019005">
    <property type="term" value="C:SCF ubiquitin ligase complex"/>
    <property type="evidence" value="ECO:0007669"/>
    <property type="project" value="TreeGrafter"/>
</dbReference>
<protein>
    <recommendedName>
        <fullName evidence="2">F-box domain-containing protein</fullName>
    </recommendedName>
</protein>
<dbReference type="Pfam" id="PF12937">
    <property type="entry name" value="F-box-like"/>
    <property type="match status" value="1"/>
</dbReference>
<evidence type="ECO:0000256" key="1">
    <source>
        <dbReference type="ARBA" id="ARBA00022786"/>
    </source>
</evidence>
<dbReference type="InterPro" id="IPR001810">
    <property type="entry name" value="F-box_dom"/>
</dbReference>
<dbReference type="SMART" id="SM00367">
    <property type="entry name" value="LRR_CC"/>
    <property type="match status" value="5"/>
</dbReference>
<dbReference type="Proteomes" id="UP001187531">
    <property type="component" value="Unassembled WGS sequence"/>
</dbReference>
<dbReference type="CDD" id="cd09917">
    <property type="entry name" value="F-box_SF"/>
    <property type="match status" value="1"/>
</dbReference>
<sequence>KYQIQINEKRSNVQPRMETKTQFVETIADFSDHYAEDRSYSYSVFNLIGECRLYPKHQESSQTFSSRHHKFTACKHNFQKRRCLSTDFIDVKFEMPVYPIEIAVYETYSPGYITGISCKHSDCTWTRVYQELYLPSVVIESIARKLVVAVKNCKKSTMLLRVEFCAIQAAHFIGIDAVELSGTIDPPSIPKLSSHPIIKKIISLIPFRDIARGAEECLLQEEREYSHLQEGTDAGQSKNLLLDLPKELYLKIFKYLELPDICRLRTVSRALYELASDSSLFVIVDTRSFWYKVSSDTLVNVGPLLEYTKRLDLSWCGPYGRISPAHFTSFIRACGCHLTHLYLENCHFMNSDSLYWIISSCKYLEEISLQGCSNIDSDGFVHISMVDRLKKLWIGRTKVKQNVLHEILHDLPELTHLGLGSCDLREINHLVATIKEGNPGMKVLDLWRAGDLDMGAIEQLSSLTQLEELEIGWCACAASVRISQLVQSFQVLKKLGLAGLRVISDADLLAIADCCPNLESLDVTGNREITEIGCSRIILNCSKLKYLDISYCDNVGVEEIQLWRKMFPEIVIVSSKVSDL</sequence>